<dbReference type="EMBL" id="JBIACK010000004">
    <property type="protein sequence ID" value="MFE8700922.1"/>
    <property type="molecule type" value="Genomic_DNA"/>
</dbReference>
<evidence type="ECO:0000313" key="4">
    <source>
        <dbReference type="Proteomes" id="UP001601059"/>
    </source>
</evidence>
<keyword evidence="4" id="KW-1185">Reference proteome</keyword>
<reference evidence="2 4" key="1">
    <citation type="submission" date="2024-08" db="EMBL/GenBank/DDBJ databases">
        <title>Two novel Cytobacillus novel species.</title>
        <authorList>
            <person name="Liu G."/>
        </authorList>
    </citation>
    <scope>NUCLEOTIDE SEQUENCE [LARGE SCALE GENOMIC DNA]</scope>
    <source>
        <strain evidence="2 4">FJAT-54145</strain>
    </source>
</reference>
<organism evidence="2 4">
    <name type="scientific">Cytobacillus spartinae</name>
    <dbReference type="NCBI Taxonomy" id="3299023"/>
    <lineage>
        <taxon>Bacteria</taxon>
        <taxon>Bacillati</taxon>
        <taxon>Bacillota</taxon>
        <taxon>Bacilli</taxon>
        <taxon>Bacillales</taxon>
        <taxon>Bacillaceae</taxon>
        <taxon>Cytobacillus</taxon>
    </lineage>
</organism>
<name>A0ABW6KDZ9_9BACI</name>
<sequence length="48" mass="5086">MKKRSIFSILSVGVLAACIGFGTFAPNEAEASPPPWPTFSSTNSEIVE</sequence>
<feature type="compositionally biased region" description="Polar residues" evidence="1">
    <location>
        <begin position="38"/>
        <end position="48"/>
    </location>
</feature>
<evidence type="ECO:0000256" key="1">
    <source>
        <dbReference type="SAM" id="MobiDB-lite"/>
    </source>
</evidence>
<evidence type="ECO:0000313" key="3">
    <source>
        <dbReference type="EMBL" id="MFE8701261.1"/>
    </source>
</evidence>
<feature type="region of interest" description="Disordered" evidence="1">
    <location>
        <begin position="26"/>
        <end position="48"/>
    </location>
</feature>
<dbReference type="PROSITE" id="PS51257">
    <property type="entry name" value="PROKAR_LIPOPROTEIN"/>
    <property type="match status" value="1"/>
</dbReference>
<proteinExistence type="predicted"/>
<gene>
    <name evidence="2" type="ORF">ACFYKX_09870</name>
    <name evidence="3" type="ORF">ACFYKX_11705</name>
</gene>
<dbReference type="EMBL" id="JBIACK010000004">
    <property type="protein sequence ID" value="MFE8701261.1"/>
    <property type="molecule type" value="Genomic_DNA"/>
</dbReference>
<evidence type="ECO:0000313" key="2">
    <source>
        <dbReference type="EMBL" id="MFE8700922.1"/>
    </source>
</evidence>
<dbReference type="Proteomes" id="UP001601059">
    <property type="component" value="Unassembled WGS sequence"/>
</dbReference>
<dbReference type="RefSeq" id="WP_389360584.1">
    <property type="nucleotide sequence ID" value="NZ_JBIACK010000004.1"/>
</dbReference>
<comment type="caution">
    <text evidence="2">The sequence shown here is derived from an EMBL/GenBank/DDBJ whole genome shotgun (WGS) entry which is preliminary data.</text>
</comment>
<protein>
    <submittedName>
        <fullName evidence="2">Uncharacterized protein</fullName>
    </submittedName>
</protein>
<accession>A0ABW6KDZ9</accession>